<dbReference type="SUPFAM" id="SSF55785">
    <property type="entry name" value="PYP-like sensor domain (PAS domain)"/>
    <property type="match status" value="1"/>
</dbReference>
<dbReference type="PROSITE" id="PS50112">
    <property type="entry name" value="PAS"/>
    <property type="match status" value="1"/>
</dbReference>
<feature type="domain" description="PAS" evidence="1">
    <location>
        <begin position="139"/>
        <end position="184"/>
    </location>
</feature>
<proteinExistence type="predicted"/>
<dbReference type="EMBL" id="DSPX01000008">
    <property type="protein sequence ID" value="HGF99305.1"/>
    <property type="molecule type" value="Genomic_DNA"/>
</dbReference>
<reference evidence="3" key="1">
    <citation type="journal article" date="2020" name="mSystems">
        <title>Genome- and Community-Level Interaction Insights into Carbon Utilization and Element Cycling Functions of Hydrothermarchaeota in Hydrothermal Sediment.</title>
        <authorList>
            <person name="Zhou Z."/>
            <person name="Liu Y."/>
            <person name="Xu W."/>
            <person name="Pan J."/>
            <person name="Luo Z.H."/>
            <person name="Li M."/>
        </authorList>
    </citation>
    <scope>NUCLEOTIDE SEQUENCE [LARGE SCALE GENOMIC DNA]</scope>
    <source>
        <strain evidence="3">SpSt-374</strain>
    </source>
</reference>
<dbReference type="InterPro" id="IPR000700">
    <property type="entry name" value="PAS-assoc_C"/>
</dbReference>
<name>A0A7C3ZQU3_9CYAN</name>
<dbReference type="Pfam" id="PF13426">
    <property type="entry name" value="PAS_9"/>
    <property type="match status" value="1"/>
</dbReference>
<sequence length="449" mass="50885">MNPLLKKLLARRRLEYVTIDENFTVIETSVGVQRFADRSDILNAGHDVREFFPELFGIEELLLNVMQGKESCFELKGVGRFYQNKTIYFDLSVIEDLQEHFATRLIILFEDVTENMDATQKLVQRSNRTNLLVNQLKSSLDYIDKLIASIADALFVTNILGDIKNVNKAAQILFGYEQSELIGQPISLIVADANFFKKISTSKTKNLENIEVICQKKDGEKINVSFSFALFESEEDVYNCIYIGRDVTGRKRMEAELYQAKEKLAASSQILEEQRRQIERLGEFSYLLSSCGTLEAVYQTIARQVPPFFPEFIGSIIALDSSQRLVNAACTWGYASPHQQKQFLIHSCKALEKYPANSPPEKLVELLCHQLHPTTTPVEYLCLPNRAWDSISALFYLRAKAKGQLTEEKKRLATTIVEYIALALAGFKRSPCQGISQYPAQLKTQGGGK</sequence>
<gene>
    <name evidence="3" type="ORF">ENR15_01160</name>
</gene>
<dbReference type="InterPro" id="IPR000014">
    <property type="entry name" value="PAS"/>
</dbReference>
<accession>A0A7C3ZQU3</accession>
<comment type="caution">
    <text evidence="3">The sequence shown here is derived from an EMBL/GenBank/DDBJ whole genome shotgun (WGS) entry which is preliminary data.</text>
</comment>
<dbReference type="CDD" id="cd00130">
    <property type="entry name" value="PAS"/>
    <property type="match status" value="1"/>
</dbReference>
<dbReference type="SMART" id="SM00091">
    <property type="entry name" value="PAS"/>
    <property type="match status" value="1"/>
</dbReference>
<organism evidence="3">
    <name type="scientific">Planktothricoides sp. SpSt-374</name>
    <dbReference type="NCBI Taxonomy" id="2282167"/>
    <lineage>
        <taxon>Bacteria</taxon>
        <taxon>Bacillati</taxon>
        <taxon>Cyanobacteriota</taxon>
        <taxon>Cyanophyceae</taxon>
        <taxon>Oscillatoriophycideae</taxon>
        <taxon>Oscillatoriales</taxon>
        <taxon>Oscillatoriaceae</taxon>
        <taxon>Planktothricoides</taxon>
    </lineage>
</organism>
<feature type="domain" description="PAC" evidence="2">
    <location>
        <begin position="208"/>
        <end position="259"/>
    </location>
</feature>
<dbReference type="PROSITE" id="PS50113">
    <property type="entry name" value="PAC"/>
    <property type="match status" value="1"/>
</dbReference>
<dbReference type="AlphaFoldDB" id="A0A7C3ZQU3"/>
<evidence type="ECO:0000259" key="2">
    <source>
        <dbReference type="PROSITE" id="PS50113"/>
    </source>
</evidence>
<evidence type="ECO:0000259" key="1">
    <source>
        <dbReference type="PROSITE" id="PS50112"/>
    </source>
</evidence>
<dbReference type="Gene3D" id="3.30.450.20">
    <property type="entry name" value="PAS domain"/>
    <property type="match status" value="1"/>
</dbReference>
<dbReference type="SUPFAM" id="SSF55781">
    <property type="entry name" value="GAF domain-like"/>
    <property type="match status" value="1"/>
</dbReference>
<evidence type="ECO:0000313" key="3">
    <source>
        <dbReference type="EMBL" id="HGF99305.1"/>
    </source>
</evidence>
<protein>
    <submittedName>
        <fullName evidence="3">PAS domain S-box protein</fullName>
    </submittedName>
</protein>
<dbReference type="NCBIfam" id="TIGR00229">
    <property type="entry name" value="sensory_box"/>
    <property type="match status" value="1"/>
</dbReference>
<dbReference type="InterPro" id="IPR035965">
    <property type="entry name" value="PAS-like_dom_sf"/>
</dbReference>